<protein>
    <recommendedName>
        <fullName evidence="3">DUF3549 family protein</fullName>
    </recommendedName>
</protein>
<organism evidence="1 2">
    <name type="scientific">Salinicola rhizosphaerae</name>
    <dbReference type="NCBI Taxonomy" id="1443141"/>
    <lineage>
        <taxon>Bacteria</taxon>
        <taxon>Pseudomonadati</taxon>
        <taxon>Pseudomonadota</taxon>
        <taxon>Gammaproteobacteria</taxon>
        <taxon>Oceanospirillales</taxon>
        <taxon>Halomonadaceae</taxon>
        <taxon>Salinicola</taxon>
    </lineage>
</organism>
<name>A0ABQ3E9X6_9GAMM</name>
<accession>A0ABQ3E9X6</accession>
<keyword evidence="2" id="KW-1185">Reference proteome</keyword>
<reference evidence="2" key="1">
    <citation type="journal article" date="2019" name="Int. J. Syst. Evol. Microbiol.">
        <title>The Global Catalogue of Microorganisms (GCM) 10K type strain sequencing project: providing services to taxonomists for standard genome sequencing and annotation.</title>
        <authorList>
            <consortium name="The Broad Institute Genomics Platform"/>
            <consortium name="The Broad Institute Genome Sequencing Center for Infectious Disease"/>
            <person name="Wu L."/>
            <person name="Ma J."/>
        </authorList>
    </citation>
    <scope>NUCLEOTIDE SEQUENCE [LARGE SCALE GENOMIC DNA]</scope>
    <source>
        <strain evidence="2">KCTC 32998</strain>
    </source>
</reference>
<proteinExistence type="predicted"/>
<gene>
    <name evidence="1" type="ORF">GCM10009038_28500</name>
</gene>
<evidence type="ECO:0000313" key="2">
    <source>
        <dbReference type="Proteomes" id="UP000646745"/>
    </source>
</evidence>
<sequence length="333" mass="37236">MRTLSDFFNQSQADLAISSLGRRVAPISAETFAAFEREEQPWPLPWTGKAQFACAMRWPESGADPLIWFLALPLDEQGQLLPAPRDALLDRLLKTLETRPGVAGDNLMKDNPVAFEPELHQRAVLHARLSRRFEQPLGAQADLARRYLLGDDAINWQMLGLQGLANQVVGADAAIERALVDRLEQLPRDVILPLCYLLEHGDTPSSLVPGLQLMLDEARQQQDLERYCALLRALVGSDDASVGAWLDAWLEDDELMAADCLAAVAARGWQFLEHETRLIRYLERLATCEEANFRSVVRDLALIPRLRLPILMSLRQAPGDSAIGRRLGQLPDH</sequence>
<comment type="caution">
    <text evidence="1">The sequence shown here is derived from an EMBL/GenBank/DDBJ whole genome shotgun (WGS) entry which is preliminary data.</text>
</comment>
<evidence type="ECO:0008006" key="3">
    <source>
        <dbReference type="Google" id="ProtNLM"/>
    </source>
</evidence>
<dbReference type="RefSeq" id="WP_189445385.1">
    <property type="nucleotide sequence ID" value="NZ_BMZI01000006.1"/>
</dbReference>
<dbReference type="Pfam" id="PF12069">
    <property type="entry name" value="DUF3549"/>
    <property type="match status" value="1"/>
</dbReference>
<dbReference type="EMBL" id="BMZI01000006">
    <property type="protein sequence ID" value="GHB28019.1"/>
    <property type="molecule type" value="Genomic_DNA"/>
</dbReference>
<evidence type="ECO:0000313" key="1">
    <source>
        <dbReference type="EMBL" id="GHB28019.1"/>
    </source>
</evidence>
<dbReference type="Proteomes" id="UP000646745">
    <property type="component" value="Unassembled WGS sequence"/>
</dbReference>
<dbReference type="InterPro" id="IPR021936">
    <property type="entry name" value="DUF3549"/>
</dbReference>